<accession>A0A2T4U6U8</accession>
<name>A0A2T4U6U8_9BACI</name>
<gene>
    <name evidence="2" type="ORF">C6Y45_08000</name>
</gene>
<proteinExistence type="predicted"/>
<dbReference type="EMBL" id="PZJJ01000010">
    <property type="protein sequence ID" value="PTL39112.1"/>
    <property type="molecule type" value="Genomic_DNA"/>
</dbReference>
<dbReference type="Proteomes" id="UP000240509">
    <property type="component" value="Unassembled WGS sequence"/>
</dbReference>
<sequence length="104" mass="11648">MKKFIIGTLAFGMIFAGGMTGVSAQSGDMEMPEENSGHMDMEEMHQHMMDSNAVINFGQAKKMMKEMHPNMSTKQVKAMYTEHHGTMGAEPSANFNEMDHMEQN</sequence>
<dbReference type="AlphaFoldDB" id="A0A2T4U6U8"/>
<evidence type="ECO:0000256" key="1">
    <source>
        <dbReference type="SAM" id="SignalP"/>
    </source>
</evidence>
<keyword evidence="3" id="KW-1185">Reference proteome</keyword>
<evidence type="ECO:0008006" key="4">
    <source>
        <dbReference type="Google" id="ProtNLM"/>
    </source>
</evidence>
<feature type="chain" id="PRO_5015418840" description="DUF2680 domain-containing protein" evidence="1">
    <location>
        <begin position="25"/>
        <end position="104"/>
    </location>
</feature>
<reference evidence="2 3" key="1">
    <citation type="submission" date="2018-03" db="EMBL/GenBank/DDBJ databases">
        <title>Alkalicoccus saliphilus sp. nov., isolated from a mineral pool.</title>
        <authorList>
            <person name="Zhao B."/>
        </authorList>
    </citation>
    <scope>NUCLEOTIDE SEQUENCE [LARGE SCALE GENOMIC DNA]</scope>
    <source>
        <strain evidence="2 3">6AG</strain>
    </source>
</reference>
<organism evidence="2 3">
    <name type="scientific">Alkalicoccus saliphilus</name>
    <dbReference type="NCBI Taxonomy" id="200989"/>
    <lineage>
        <taxon>Bacteria</taxon>
        <taxon>Bacillati</taxon>
        <taxon>Bacillota</taxon>
        <taxon>Bacilli</taxon>
        <taxon>Bacillales</taxon>
        <taxon>Bacillaceae</taxon>
        <taxon>Alkalicoccus</taxon>
    </lineage>
</organism>
<dbReference type="OrthoDB" id="2166958at2"/>
<dbReference type="RefSeq" id="WP_107584713.1">
    <property type="nucleotide sequence ID" value="NZ_PZJJ01000010.1"/>
</dbReference>
<protein>
    <recommendedName>
        <fullName evidence="4">DUF2680 domain-containing protein</fullName>
    </recommendedName>
</protein>
<feature type="signal peptide" evidence="1">
    <location>
        <begin position="1"/>
        <end position="24"/>
    </location>
</feature>
<comment type="caution">
    <text evidence="2">The sequence shown here is derived from an EMBL/GenBank/DDBJ whole genome shotgun (WGS) entry which is preliminary data.</text>
</comment>
<keyword evidence="1" id="KW-0732">Signal</keyword>
<evidence type="ECO:0000313" key="3">
    <source>
        <dbReference type="Proteomes" id="UP000240509"/>
    </source>
</evidence>
<evidence type="ECO:0000313" key="2">
    <source>
        <dbReference type="EMBL" id="PTL39112.1"/>
    </source>
</evidence>